<evidence type="ECO:0000313" key="1">
    <source>
        <dbReference type="EMBL" id="ODQ64007.1"/>
    </source>
</evidence>
<dbReference type="OrthoDB" id="18320at2759"/>
<organism evidence="1 2">
    <name type="scientific">Nadsonia fulvescens var. elongata DSM 6958</name>
    <dbReference type="NCBI Taxonomy" id="857566"/>
    <lineage>
        <taxon>Eukaryota</taxon>
        <taxon>Fungi</taxon>
        <taxon>Dikarya</taxon>
        <taxon>Ascomycota</taxon>
        <taxon>Saccharomycotina</taxon>
        <taxon>Dipodascomycetes</taxon>
        <taxon>Dipodascales</taxon>
        <taxon>Dipodascales incertae sedis</taxon>
        <taxon>Nadsonia</taxon>
    </lineage>
</organism>
<name>A0A1E3PGM5_9ASCO</name>
<evidence type="ECO:0000313" key="2">
    <source>
        <dbReference type="Proteomes" id="UP000095009"/>
    </source>
</evidence>
<dbReference type="EMBL" id="KV454413">
    <property type="protein sequence ID" value="ODQ64007.1"/>
    <property type="molecule type" value="Genomic_DNA"/>
</dbReference>
<dbReference type="GO" id="GO:0006888">
    <property type="term" value="P:endoplasmic reticulum to Golgi vesicle-mediated transport"/>
    <property type="evidence" value="ECO:0007669"/>
    <property type="project" value="InterPro"/>
</dbReference>
<dbReference type="STRING" id="857566.A0A1E3PGM5"/>
<dbReference type="GO" id="GO:0005737">
    <property type="term" value="C:cytoplasm"/>
    <property type="evidence" value="ECO:0007669"/>
    <property type="project" value="GOC"/>
</dbReference>
<dbReference type="AlphaFoldDB" id="A0A1E3PGM5"/>
<dbReference type="PANTHER" id="PTHR12403">
    <property type="entry name" value="TRAFFICKING PROTEIN PARTICLE COMPLEX SUBUNIT 2"/>
    <property type="match status" value="1"/>
</dbReference>
<dbReference type="Pfam" id="PF04628">
    <property type="entry name" value="Sedlin_N"/>
    <property type="match status" value="1"/>
</dbReference>
<dbReference type="InterPro" id="IPR011012">
    <property type="entry name" value="Longin-like_dom_sf"/>
</dbReference>
<dbReference type="InterPro" id="IPR006722">
    <property type="entry name" value="Sedlin"/>
</dbReference>
<dbReference type="SUPFAM" id="SSF64356">
    <property type="entry name" value="SNARE-like"/>
    <property type="match status" value="1"/>
</dbReference>
<sequence length="168" mass="18906">MTVKIKFVSIISDKNSPLFIKSSDTIDENKPESEIDANVLLEQEKNNLLKYNFLSHISLDYIFTQIHRLPDPASTNTLSNINYALLLVHDGIAVYGLLTSTNTKILVGMDAHENVDIDLVPTFKALQRAYISYVCNPFLSLDDKVTIQSKKFDNSVAAIVRGWNNMAR</sequence>
<reference evidence="1 2" key="1">
    <citation type="journal article" date="2016" name="Proc. Natl. Acad. Sci. U.S.A.">
        <title>Comparative genomics of biotechnologically important yeasts.</title>
        <authorList>
            <person name="Riley R."/>
            <person name="Haridas S."/>
            <person name="Wolfe K.H."/>
            <person name="Lopes M.R."/>
            <person name="Hittinger C.T."/>
            <person name="Goeker M."/>
            <person name="Salamov A.A."/>
            <person name="Wisecaver J.H."/>
            <person name="Long T.M."/>
            <person name="Calvey C.H."/>
            <person name="Aerts A.L."/>
            <person name="Barry K.W."/>
            <person name="Choi C."/>
            <person name="Clum A."/>
            <person name="Coughlan A.Y."/>
            <person name="Deshpande S."/>
            <person name="Douglass A.P."/>
            <person name="Hanson S.J."/>
            <person name="Klenk H.-P."/>
            <person name="LaButti K.M."/>
            <person name="Lapidus A."/>
            <person name="Lindquist E.A."/>
            <person name="Lipzen A.M."/>
            <person name="Meier-Kolthoff J.P."/>
            <person name="Ohm R.A."/>
            <person name="Otillar R.P."/>
            <person name="Pangilinan J.L."/>
            <person name="Peng Y."/>
            <person name="Rokas A."/>
            <person name="Rosa C.A."/>
            <person name="Scheuner C."/>
            <person name="Sibirny A.A."/>
            <person name="Slot J.C."/>
            <person name="Stielow J.B."/>
            <person name="Sun H."/>
            <person name="Kurtzman C.P."/>
            <person name="Blackwell M."/>
            <person name="Grigoriev I.V."/>
            <person name="Jeffries T.W."/>
        </authorList>
    </citation>
    <scope>NUCLEOTIDE SEQUENCE [LARGE SCALE GENOMIC DNA]</scope>
    <source>
        <strain evidence="1 2">DSM 6958</strain>
    </source>
</reference>
<accession>A0A1E3PGM5</accession>
<dbReference type="Proteomes" id="UP000095009">
    <property type="component" value="Unassembled WGS sequence"/>
</dbReference>
<proteinExistence type="predicted"/>
<dbReference type="Gene3D" id="3.30.450.70">
    <property type="match status" value="1"/>
</dbReference>
<keyword evidence="2" id="KW-1185">Reference proteome</keyword>
<gene>
    <name evidence="1" type="ORF">NADFUDRAFT_84049</name>
</gene>
<protein>
    <submittedName>
        <fullName evidence="1">Snare-like protein</fullName>
    </submittedName>
</protein>